<gene>
    <name evidence="1" type="ORF">HGH92_18760</name>
</gene>
<accession>A0A847RTY0</accession>
<evidence type="ECO:0000313" key="1">
    <source>
        <dbReference type="EMBL" id="NLR66356.1"/>
    </source>
</evidence>
<sequence length="301" mass="33638">MTQNQPFSADTGKLQRYASIAASLDEQLDSMLRRGDLTTFSLDKLTIVPLREVSQCYPQATTPVSLTCDSSATAAQNDGISCQSVEEPSLSRNCLPPSAAHNKPSASPSRDPMLRWLSLVCEQLLSLHTVVPLVQKIRQGAVTWYIRDNMANSIQISMSAPRQSIGFLNNKARQLTYRRNRVVNLPVLRNIVLPIRIIFRTLKLHPDDGKDGGDVDLIPVTGIISLTTKPLIMQLREKIIKLANDAIARMEACPDRSEEDNDKLELLMILRDGVTEVSSEEALDQWLDFMWKVLTDLGFSY</sequence>
<proteinExistence type="predicted"/>
<evidence type="ECO:0000313" key="2">
    <source>
        <dbReference type="Proteomes" id="UP000570474"/>
    </source>
</evidence>
<keyword evidence="2" id="KW-1185">Reference proteome</keyword>
<name>A0A847RTY0_9BACT</name>
<dbReference type="AlphaFoldDB" id="A0A847RTY0"/>
<dbReference type="Proteomes" id="UP000570474">
    <property type="component" value="Unassembled WGS sequence"/>
</dbReference>
<dbReference type="RefSeq" id="WP_168872287.1">
    <property type="nucleotide sequence ID" value="NZ_JABAIA010000002.1"/>
</dbReference>
<organism evidence="1 2">
    <name type="scientific">Chitinophaga varians</name>
    <dbReference type="NCBI Taxonomy" id="2202339"/>
    <lineage>
        <taxon>Bacteria</taxon>
        <taxon>Pseudomonadati</taxon>
        <taxon>Bacteroidota</taxon>
        <taxon>Chitinophagia</taxon>
        <taxon>Chitinophagales</taxon>
        <taxon>Chitinophagaceae</taxon>
        <taxon>Chitinophaga</taxon>
    </lineage>
</organism>
<reference evidence="1 2" key="1">
    <citation type="submission" date="2020-04" db="EMBL/GenBank/DDBJ databases">
        <authorList>
            <person name="Yin C."/>
        </authorList>
    </citation>
    <scope>NUCLEOTIDE SEQUENCE [LARGE SCALE GENOMIC DNA]</scope>
    <source>
        <strain evidence="1 2">Ae27</strain>
    </source>
</reference>
<comment type="caution">
    <text evidence="1">The sequence shown here is derived from an EMBL/GenBank/DDBJ whole genome shotgun (WGS) entry which is preliminary data.</text>
</comment>
<dbReference type="EMBL" id="JABAIA010000002">
    <property type="protein sequence ID" value="NLR66356.1"/>
    <property type="molecule type" value="Genomic_DNA"/>
</dbReference>
<protein>
    <submittedName>
        <fullName evidence="1">Uncharacterized protein</fullName>
    </submittedName>
</protein>